<dbReference type="PANTHER" id="PTHR30591">
    <property type="entry name" value="RECBCD ENZYME SUBUNIT RECC"/>
    <property type="match status" value="1"/>
</dbReference>
<evidence type="ECO:0000256" key="3">
    <source>
        <dbReference type="ARBA" id="ARBA00022763"/>
    </source>
</evidence>
<keyword evidence="6" id="KW-0269">Exonuclease</keyword>
<dbReference type="HOGENOM" id="CLU_007513_0_0_7"/>
<keyword evidence="8" id="KW-0238">DNA-binding</keyword>
<keyword evidence="13" id="KW-1185">Reference proteome</keyword>
<proteinExistence type="inferred from homology"/>
<dbReference type="InterPro" id="IPR041500">
    <property type="entry name" value="RecC_C"/>
</dbReference>
<evidence type="ECO:0000256" key="9">
    <source>
        <dbReference type="ARBA" id="ARBA00023204"/>
    </source>
</evidence>
<evidence type="ECO:0000256" key="1">
    <source>
        <dbReference type="ARBA" id="ARBA00022722"/>
    </source>
</evidence>
<organism evidence="12 13">
    <name type="scientific">Geoalkalibacter subterraneus</name>
    <dbReference type="NCBI Taxonomy" id="483547"/>
    <lineage>
        <taxon>Bacteria</taxon>
        <taxon>Pseudomonadati</taxon>
        <taxon>Thermodesulfobacteriota</taxon>
        <taxon>Desulfuromonadia</taxon>
        <taxon>Desulfuromonadales</taxon>
        <taxon>Geoalkalibacteraceae</taxon>
        <taxon>Geoalkalibacter</taxon>
    </lineage>
</organism>
<evidence type="ECO:0000259" key="11">
    <source>
        <dbReference type="Pfam" id="PF17946"/>
    </source>
</evidence>
<dbReference type="Gene3D" id="1.10.10.990">
    <property type="match status" value="1"/>
</dbReference>
<dbReference type="HAMAP" id="MF_01486">
    <property type="entry name" value="RecC"/>
    <property type="match status" value="1"/>
</dbReference>
<dbReference type="AlphaFoldDB" id="A0A0B5FR58"/>
<dbReference type="PIRSF" id="PIRSF000980">
    <property type="entry name" value="RecC"/>
    <property type="match status" value="1"/>
</dbReference>
<dbReference type="GO" id="GO:0004386">
    <property type="term" value="F:helicase activity"/>
    <property type="evidence" value="ECO:0007669"/>
    <property type="project" value="UniProtKB-KW"/>
</dbReference>
<dbReference type="EMBL" id="CP010311">
    <property type="protein sequence ID" value="AJF06595.1"/>
    <property type="molecule type" value="Genomic_DNA"/>
</dbReference>
<dbReference type="RefSeq" id="WP_040200291.1">
    <property type="nucleotide sequence ID" value="NZ_CP010311.1"/>
</dbReference>
<gene>
    <name evidence="12" type="ORF">GSUB_08590</name>
</gene>
<feature type="domain" description="RecC C-terminal" evidence="11">
    <location>
        <begin position="795"/>
        <end position="1012"/>
    </location>
</feature>
<dbReference type="KEGG" id="gsb:GSUB_08590"/>
<evidence type="ECO:0000256" key="4">
    <source>
        <dbReference type="ARBA" id="ARBA00022801"/>
    </source>
</evidence>
<dbReference type="NCBIfam" id="TIGR01450">
    <property type="entry name" value="recC"/>
    <property type="match status" value="1"/>
</dbReference>
<dbReference type="STRING" id="483547.GSUB_08590"/>
<dbReference type="Proteomes" id="UP000035036">
    <property type="component" value="Chromosome"/>
</dbReference>
<evidence type="ECO:0000256" key="10">
    <source>
        <dbReference type="SAM" id="Coils"/>
    </source>
</evidence>
<dbReference type="Gene3D" id="3.40.50.300">
    <property type="entry name" value="P-loop containing nucleotide triphosphate hydrolases"/>
    <property type="match status" value="2"/>
</dbReference>
<evidence type="ECO:0000256" key="8">
    <source>
        <dbReference type="ARBA" id="ARBA00023125"/>
    </source>
</evidence>
<dbReference type="GO" id="GO:0006281">
    <property type="term" value="P:DNA repair"/>
    <property type="evidence" value="ECO:0007669"/>
    <property type="project" value="UniProtKB-KW"/>
</dbReference>
<dbReference type="Gene3D" id="1.10.10.160">
    <property type="match status" value="1"/>
</dbReference>
<dbReference type="GO" id="GO:0003677">
    <property type="term" value="F:DNA binding"/>
    <property type="evidence" value="ECO:0007669"/>
    <property type="project" value="UniProtKB-KW"/>
</dbReference>
<evidence type="ECO:0000313" key="13">
    <source>
        <dbReference type="Proteomes" id="UP000035036"/>
    </source>
</evidence>
<keyword evidence="10" id="KW-0175">Coiled coil</keyword>
<dbReference type="OrthoDB" id="9762834at2"/>
<evidence type="ECO:0000313" key="12">
    <source>
        <dbReference type="EMBL" id="AJF06595.1"/>
    </source>
</evidence>
<dbReference type="GO" id="GO:0005524">
    <property type="term" value="F:ATP binding"/>
    <property type="evidence" value="ECO:0007669"/>
    <property type="project" value="UniProtKB-KW"/>
</dbReference>
<dbReference type="GO" id="GO:0006310">
    <property type="term" value="P:DNA recombination"/>
    <property type="evidence" value="ECO:0007669"/>
    <property type="project" value="TreeGrafter"/>
</dbReference>
<dbReference type="InterPro" id="IPR027417">
    <property type="entry name" value="P-loop_NTPase"/>
</dbReference>
<dbReference type="InterPro" id="IPR011335">
    <property type="entry name" value="Restrct_endonuc-II-like"/>
</dbReference>
<dbReference type="SUPFAM" id="SSF52980">
    <property type="entry name" value="Restriction endonuclease-like"/>
    <property type="match status" value="1"/>
</dbReference>
<keyword evidence="7" id="KW-0067">ATP-binding</keyword>
<dbReference type="SUPFAM" id="SSF52540">
    <property type="entry name" value="P-loop containing nucleoside triphosphate hydrolases"/>
    <property type="match status" value="2"/>
</dbReference>
<protein>
    <recommendedName>
        <fullName evidence="11">RecC C-terminal domain-containing protein</fullName>
    </recommendedName>
</protein>
<reference evidence="12 13" key="1">
    <citation type="journal article" date="2015" name="Genome Announc.">
        <title>Genomes of Geoalkalibacter ferrihydriticus Z-0531T and Geoalkalibacter subterraneus Red1T, Two Haloalkaliphilic Metal-Reducing Deltaproteobacteria.</title>
        <authorList>
            <person name="Badalamenti J.P."/>
            <person name="Krajmalnik-Brown R."/>
            <person name="Torres C.I."/>
            <person name="Bond D.R."/>
        </authorList>
    </citation>
    <scope>NUCLEOTIDE SEQUENCE [LARGE SCALE GENOMIC DNA]</scope>
    <source>
        <strain evidence="12 13">Red1</strain>
    </source>
</reference>
<evidence type="ECO:0000256" key="7">
    <source>
        <dbReference type="ARBA" id="ARBA00022840"/>
    </source>
</evidence>
<keyword evidence="2" id="KW-0547">Nucleotide-binding</keyword>
<dbReference type="PANTHER" id="PTHR30591:SF1">
    <property type="entry name" value="RECBCD ENZYME SUBUNIT RECC"/>
    <property type="match status" value="1"/>
</dbReference>
<evidence type="ECO:0000256" key="5">
    <source>
        <dbReference type="ARBA" id="ARBA00022806"/>
    </source>
</evidence>
<dbReference type="GO" id="GO:0008854">
    <property type="term" value="F:exodeoxyribonuclease V activity"/>
    <property type="evidence" value="ECO:0007669"/>
    <property type="project" value="InterPro"/>
</dbReference>
<evidence type="ECO:0000256" key="6">
    <source>
        <dbReference type="ARBA" id="ARBA00022839"/>
    </source>
</evidence>
<sequence length="1077" mass="121000">MSHFRLHTSNRLETLFDRLAEIVAVPAGSPLTPEVIVVQSRGMQRWLSLRLAERFGVWSNDEKSFPFPNAFIWDIFRRLLPELPRSSAFEPDTLTWRIMAALPELIEEGGFDAPRRYFRSGSDPLKLYQFARRMADLFDQYTVYRPEMLRAWEQGGGDEDEPWQAVLWRRLAGEGRPAHKGAVLETFLEMAESGAVAQEQLPARVAIFGIPSLPPMHLAVFQALAHYVEINLFLLNPSREYWGDIVSAREAVRRKRQLSFDGFIESDLYLSAGNPLLASLGGLGRDFFRMLLENLDFEEEHSCFGEPVENSLLHALQSDILMLRERPGRNAPRLTIGADDPSVRIHSCHSPLREMEILHDQLLDLFNRNADLKPNDIVVMIPDIETYGPYISAVFEGMGDERRIPFRIADRGMRGQNEAADAFLKILALPGGRCGAAQVLDILEAPAVLHSAGMTVGDLDVVRGWVRETGIRWGIDAQDRQRQGVPAYEQNSWRAGLDRLLLGYACGDGDRLLDGILPFAPVEGGQAHPLGSFVDYAEKLFAVAGDLHKLRSPAQWADFLEEVLDLFFQPSRDFEEELEALRQQVRRLREHAGAAQYETDIPLEVVRNCLDEALQQSASAHGFLAGGVTFCALLPMRAIPFRVVVLAGMNDGVFPRTPQPAGFDLIARRPRPGDRSVRSEDRYLFLEALVSAREHLLISYVGQSVRDGSSLPPSVLVSELLDVIERGFQLKEGRLLDQLVVEHRLQAFHPAYFAENSGLFSYSRENAAARVARSSASRSPQSLVGDPLEVTDDTNDVSVDDLVRFFRHPTRFFLDRRLGIRLGEAQAPLNEREPLELDGLENFRLMNALVEDHLAERAHAHDTRYYQAQGVLPPGAAGEALFARCSRQAQQFSERLQSWRDEQSPRLDIELSLGGYRLHGRLNPGGRESLLRCRFGRIRGGDLLEAWICHLIMACCGNACETVLVGRDEGWRIPPPDDGVTPLEALLSLYGEGCRRLLHFYPDSSLAYAKQIHKGSSPPQALSSAVKAWKGGYHVPGEGDDNWLRYALRDTPPFDEDFEYLAVQIFQPLLAVREKLA</sequence>
<accession>A0A0B5FR58</accession>
<dbReference type="InterPro" id="IPR006697">
    <property type="entry name" value="RecC"/>
</dbReference>
<dbReference type="Pfam" id="PF04257">
    <property type="entry name" value="Exonuc_V_gamma"/>
    <property type="match status" value="1"/>
</dbReference>
<name>A0A0B5FR58_9BACT</name>
<keyword evidence="3" id="KW-0227">DNA damage</keyword>
<evidence type="ECO:0000256" key="2">
    <source>
        <dbReference type="ARBA" id="ARBA00022741"/>
    </source>
</evidence>
<keyword evidence="9" id="KW-0234">DNA repair</keyword>
<feature type="coiled-coil region" evidence="10">
    <location>
        <begin position="571"/>
        <end position="598"/>
    </location>
</feature>
<dbReference type="GO" id="GO:0009338">
    <property type="term" value="C:exodeoxyribonuclease V complex"/>
    <property type="evidence" value="ECO:0007669"/>
    <property type="project" value="InterPro"/>
</dbReference>
<dbReference type="Gene3D" id="3.40.50.10930">
    <property type="match status" value="1"/>
</dbReference>
<keyword evidence="5" id="KW-0347">Helicase</keyword>
<keyword evidence="4" id="KW-0378">Hydrolase</keyword>
<dbReference type="InterPro" id="IPR013986">
    <property type="entry name" value="DExx_box_DNA_helicase_dom_sf"/>
</dbReference>
<dbReference type="Pfam" id="PF17946">
    <property type="entry name" value="RecC_C"/>
    <property type="match status" value="1"/>
</dbReference>
<keyword evidence="1" id="KW-0540">Nuclease</keyword>